<proteinExistence type="predicted"/>
<feature type="compositionally biased region" description="Low complexity" evidence="1">
    <location>
        <begin position="43"/>
        <end position="61"/>
    </location>
</feature>
<evidence type="ECO:0000313" key="3">
    <source>
        <dbReference type="Proteomes" id="UP000326396"/>
    </source>
</evidence>
<dbReference type="AlphaFoldDB" id="A0A5N6PLV8"/>
<keyword evidence="3" id="KW-1185">Reference proteome</keyword>
<comment type="caution">
    <text evidence="2">The sequence shown here is derived from an EMBL/GenBank/DDBJ whole genome shotgun (WGS) entry which is preliminary data.</text>
</comment>
<accession>A0A5N6PLV8</accession>
<sequence length="316" mass="35852">MNDVGRDEPGWIDFVINQIPIPTTGTFEGEYENNEIDEPEQISSPNSPNTPFTPPTYTFEPNSMEVADYTSSSDSSAKPFDHTPIRGFRPLDNKLEEDVKLMARIPLNGPRSSYNNLNSENTWSANLQTHSLMVQMIMCYHHAGQIELSVCWNHDDIEHGSANDLGKENKFTCVKVDSITIIVEVLDCLEYLDLVIKYKEMFNIGFDNMLVWFYNEHLKFVNEKEIPPVIDGKQGDVVKPMQEGTENFQGQFKNYRNSEVDGDIVWVTRKEKYKSSKVASEAEFGSCGKRLLATTLRIETLDSDVVMAAIDILDKG</sequence>
<name>A0A5N6PLV8_9ASTR</name>
<gene>
    <name evidence="2" type="ORF">E3N88_09629</name>
</gene>
<dbReference type="OrthoDB" id="1838866at2759"/>
<dbReference type="EMBL" id="SZYD01000004">
    <property type="protein sequence ID" value="KAD6454923.1"/>
    <property type="molecule type" value="Genomic_DNA"/>
</dbReference>
<feature type="region of interest" description="Disordered" evidence="1">
    <location>
        <begin position="23"/>
        <end position="61"/>
    </location>
</feature>
<dbReference type="Proteomes" id="UP000326396">
    <property type="component" value="Linkage Group LG12"/>
</dbReference>
<evidence type="ECO:0000256" key="1">
    <source>
        <dbReference type="SAM" id="MobiDB-lite"/>
    </source>
</evidence>
<protein>
    <submittedName>
        <fullName evidence="2">Uncharacterized protein</fullName>
    </submittedName>
</protein>
<feature type="compositionally biased region" description="Acidic residues" evidence="1">
    <location>
        <begin position="29"/>
        <end position="40"/>
    </location>
</feature>
<reference evidence="2 3" key="1">
    <citation type="submission" date="2019-05" db="EMBL/GenBank/DDBJ databases">
        <title>Mikania micrantha, genome provides insights into the molecular mechanism of rapid growth.</title>
        <authorList>
            <person name="Liu B."/>
        </authorList>
    </citation>
    <scope>NUCLEOTIDE SEQUENCE [LARGE SCALE GENOMIC DNA]</scope>
    <source>
        <strain evidence="2">NLD-2019</strain>
        <tissue evidence="2">Leaf</tissue>
    </source>
</reference>
<evidence type="ECO:0000313" key="2">
    <source>
        <dbReference type="EMBL" id="KAD6454923.1"/>
    </source>
</evidence>
<organism evidence="2 3">
    <name type="scientific">Mikania micrantha</name>
    <name type="common">bitter vine</name>
    <dbReference type="NCBI Taxonomy" id="192012"/>
    <lineage>
        <taxon>Eukaryota</taxon>
        <taxon>Viridiplantae</taxon>
        <taxon>Streptophyta</taxon>
        <taxon>Embryophyta</taxon>
        <taxon>Tracheophyta</taxon>
        <taxon>Spermatophyta</taxon>
        <taxon>Magnoliopsida</taxon>
        <taxon>eudicotyledons</taxon>
        <taxon>Gunneridae</taxon>
        <taxon>Pentapetalae</taxon>
        <taxon>asterids</taxon>
        <taxon>campanulids</taxon>
        <taxon>Asterales</taxon>
        <taxon>Asteraceae</taxon>
        <taxon>Asteroideae</taxon>
        <taxon>Heliantheae alliance</taxon>
        <taxon>Eupatorieae</taxon>
        <taxon>Mikania</taxon>
    </lineage>
</organism>